<dbReference type="GO" id="GO:0005886">
    <property type="term" value="C:plasma membrane"/>
    <property type="evidence" value="ECO:0007669"/>
    <property type="project" value="UniProtKB-SubCell"/>
</dbReference>
<keyword evidence="6 8" id="KW-1133">Transmembrane helix</keyword>
<name>A0A521E0V9_9RHOB</name>
<evidence type="ECO:0000256" key="8">
    <source>
        <dbReference type="RuleBase" id="RU363041"/>
    </source>
</evidence>
<keyword evidence="4 8" id="KW-1003">Cell membrane</keyword>
<feature type="transmembrane region" description="Helical" evidence="8">
    <location>
        <begin position="229"/>
        <end position="249"/>
    </location>
</feature>
<sequence length="250" mass="26198">MPEVLSQTLSIPGLGWMVLAIFLAGMVRGFAGFGTALVALPILGQYVPPIWTIVVIIVADLIGASLNVPRALRDGQPKDVGVMLLGAVLALPVGLSLLLAISPELFRYIVSIMALIVPGLLMVGFRLRRPLTRPILFGAGAASGILGGLSGLAGPPVILLFMASSRPVAAIRGNIMAYLFGFALLTLLVLWPQGRLDLGAVMLGLVLAGPNLAGNMLGAAIFRPDRERLYRVVGYTITAVSALSGLPLWD</sequence>
<dbReference type="EMBL" id="FXTO01000013">
    <property type="protein sequence ID" value="SMO76760.1"/>
    <property type="molecule type" value="Genomic_DNA"/>
</dbReference>
<gene>
    <name evidence="9" type="ORF">SAMN06265173_11338</name>
</gene>
<dbReference type="Proteomes" id="UP000316030">
    <property type="component" value="Unassembled WGS sequence"/>
</dbReference>
<organism evidence="9 10">
    <name type="scientific">Thalassovita litoralis</name>
    <dbReference type="NCBI Taxonomy" id="1010611"/>
    <lineage>
        <taxon>Bacteria</taxon>
        <taxon>Pseudomonadati</taxon>
        <taxon>Pseudomonadota</taxon>
        <taxon>Alphaproteobacteria</taxon>
        <taxon>Rhodobacterales</taxon>
        <taxon>Roseobacteraceae</taxon>
        <taxon>Thalassovita</taxon>
    </lineage>
</organism>
<dbReference type="OrthoDB" id="9795324at2"/>
<evidence type="ECO:0000256" key="4">
    <source>
        <dbReference type="ARBA" id="ARBA00022475"/>
    </source>
</evidence>
<reference evidence="9 10" key="1">
    <citation type="submission" date="2017-05" db="EMBL/GenBank/DDBJ databases">
        <authorList>
            <person name="Varghese N."/>
            <person name="Submissions S."/>
        </authorList>
    </citation>
    <scope>NUCLEOTIDE SEQUENCE [LARGE SCALE GENOMIC DNA]</scope>
    <source>
        <strain evidence="9 10">DSM 29506</strain>
    </source>
</reference>
<dbReference type="InterPro" id="IPR002781">
    <property type="entry name" value="TM_pro_TauE-like"/>
</dbReference>
<comment type="similarity">
    <text evidence="2 8">Belongs to the 4-toluene sulfonate uptake permease (TSUP) (TC 2.A.102) family.</text>
</comment>
<protein>
    <recommendedName>
        <fullName evidence="8">Probable membrane transporter protein</fullName>
    </recommendedName>
</protein>
<evidence type="ECO:0000313" key="9">
    <source>
        <dbReference type="EMBL" id="SMO76760.1"/>
    </source>
</evidence>
<evidence type="ECO:0000256" key="1">
    <source>
        <dbReference type="ARBA" id="ARBA00004651"/>
    </source>
</evidence>
<keyword evidence="5 8" id="KW-0812">Transmembrane</keyword>
<proteinExistence type="inferred from homology"/>
<feature type="transmembrane region" description="Helical" evidence="8">
    <location>
        <begin position="108"/>
        <end position="127"/>
    </location>
</feature>
<accession>A0A521E0V9</accession>
<keyword evidence="7 8" id="KW-0472">Membrane</keyword>
<feature type="transmembrane region" description="Helical" evidence="8">
    <location>
        <begin position="175"/>
        <end position="192"/>
    </location>
</feature>
<dbReference type="RefSeq" id="WP_142493576.1">
    <property type="nucleotide sequence ID" value="NZ_FXTO01000013.1"/>
</dbReference>
<keyword evidence="3" id="KW-0813">Transport</keyword>
<evidence type="ECO:0000256" key="6">
    <source>
        <dbReference type="ARBA" id="ARBA00022989"/>
    </source>
</evidence>
<dbReference type="PANTHER" id="PTHR30269">
    <property type="entry name" value="TRANSMEMBRANE PROTEIN YFCA"/>
    <property type="match status" value="1"/>
</dbReference>
<comment type="subcellular location">
    <subcellularLocation>
        <location evidence="1 8">Cell membrane</location>
        <topology evidence="1 8">Multi-pass membrane protein</topology>
    </subcellularLocation>
</comment>
<dbReference type="PANTHER" id="PTHR30269:SF37">
    <property type="entry name" value="MEMBRANE TRANSPORTER PROTEIN"/>
    <property type="match status" value="1"/>
</dbReference>
<evidence type="ECO:0000256" key="5">
    <source>
        <dbReference type="ARBA" id="ARBA00022692"/>
    </source>
</evidence>
<keyword evidence="10" id="KW-1185">Reference proteome</keyword>
<dbReference type="AlphaFoldDB" id="A0A521E0V9"/>
<feature type="transmembrane region" description="Helical" evidence="8">
    <location>
        <begin position="16"/>
        <end position="43"/>
    </location>
</feature>
<dbReference type="InterPro" id="IPR052017">
    <property type="entry name" value="TSUP"/>
</dbReference>
<feature type="transmembrane region" description="Helical" evidence="8">
    <location>
        <begin position="80"/>
        <end position="101"/>
    </location>
</feature>
<evidence type="ECO:0000256" key="3">
    <source>
        <dbReference type="ARBA" id="ARBA00022448"/>
    </source>
</evidence>
<evidence type="ECO:0000256" key="7">
    <source>
        <dbReference type="ARBA" id="ARBA00023136"/>
    </source>
</evidence>
<feature type="transmembrane region" description="Helical" evidence="8">
    <location>
        <begin position="50"/>
        <end position="68"/>
    </location>
</feature>
<evidence type="ECO:0000256" key="2">
    <source>
        <dbReference type="ARBA" id="ARBA00009142"/>
    </source>
</evidence>
<evidence type="ECO:0000313" key="10">
    <source>
        <dbReference type="Proteomes" id="UP000316030"/>
    </source>
</evidence>
<feature type="transmembrane region" description="Helical" evidence="8">
    <location>
        <begin position="198"/>
        <end position="222"/>
    </location>
</feature>
<feature type="transmembrane region" description="Helical" evidence="8">
    <location>
        <begin position="139"/>
        <end position="163"/>
    </location>
</feature>
<dbReference type="Pfam" id="PF01925">
    <property type="entry name" value="TauE"/>
    <property type="match status" value="1"/>
</dbReference>